<comment type="caution">
    <text evidence="2">The sequence shown here is derived from an EMBL/GenBank/DDBJ whole genome shotgun (WGS) entry which is preliminary data.</text>
</comment>
<name>A0A7X0IDH7_9ACTN</name>
<organism evidence="2 3">
    <name type="scientific">Sphaerisporangium rubeum</name>
    <dbReference type="NCBI Taxonomy" id="321317"/>
    <lineage>
        <taxon>Bacteria</taxon>
        <taxon>Bacillati</taxon>
        <taxon>Actinomycetota</taxon>
        <taxon>Actinomycetes</taxon>
        <taxon>Streptosporangiales</taxon>
        <taxon>Streptosporangiaceae</taxon>
        <taxon>Sphaerisporangium</taxon>
    </lineage>
</organism>
<dbReference type="EMBL" id="JACHIU010000001">
    <property type="protein sequence ID" value="MBB6473005.1"/>
    <property type="molecule type" value="Genomic_DNA"/>
</dbReference>
<reference evidence="2 3" key="1">
    <citation type="submission" date="2020-08" db="EMBL/GenBank/DDBJ databases">
        <title>Sequencing the genomes of 1000 actinobacteria strains.</title>
        <authorList>
            <person name="Klenk H.-P."/>
        </authorList>
    </citation>
    <scope>NUCLEOTIDE SEQUENCE [LARGE SCALE GENOMIC DNA]</scope>
    <source>
        <strain evidence="2 3">DSM 44936</strain>
    </source>
</reference>
<dbReference type="AlphaFoldDB" id="A0A7X0IDH7"/>
<sequence length="52" mass="5811">MQADTLELAPGEQRDDGVAAFVRDRDETARQVPRVGVQDDGQRDERGEQDDP</sequence>
<keyword evidence="3" id="KW-1185">Reference proteome</keyword>
<evidence type="ECO:0000313" key="3">
    <source>
        <dbReference type="Proteomes" id="UP000555564"/>
    </source>
</evidence>
<evidence type="ECO:0000256" key="1">
    <source>
        <dbReference type="SAM" id="MobiDB-lite"/>
    </source>
</evidence>
<protein>
    <submittedName>
        <fullName evidence="2">Uncharacterized protein</fullName>
    </submittedName>
</protein>
<accession>A0A7X0IDH7</accession>
<evidence type="ECO:0000313" key="2">
    <source>
        <dbReference type="EMBL" id="MBB6473005.1"/>
    </source>
</evidence>
<feature type="region of interest" description="Disordered" evidence="1">
    <location>
        <begin position="24"/>
        <end position="52"/>
    </location>
</feature>
<gene>
    <name evidence="2" type="ORF">BJ992_002436</name>
</gene>
<dbReference type="Proteomes" id="UP000555564">
    <property type="component" value="Unassembled WGS sequence"/>
</dbReference>
<proteinExistence type="predicted"/>